<name>A0A371B6X5_9BRAD</name>
<feature type="domain" description="Thiolase C-terminal" evidence="1">
    <location>
        <begin position="268"/>
        <end position="374"/>
    </location>
</feature>
<dbReference type="CDD" id="cd00829">
    <property type="entry name" value="SCP-x_thiolase"/>
    <property type="match status" value="1"/>
</dbReference>
<evidence type="ECO:0000313" key="2">
    <source>
        <dbReference type="EMBL" id="RDV03257.1"/>
    </source>
</evidence>
<dbReference type="AlphaFoldDB" id="A0A371B6X5"/>
<accession>A0A371B6X5</accession>
<dbReference type="InterPro" id="IPR016039">
    <property type="entry name" value="Thiolase-like"/>
</dbReference>
<evidence type="ECO:0000259" key="1">
    <source>
        <dbReference type="Pfam" id="PF22691"/>
    </source>
</evidence>
<dbReference type="Proteomes" id="UP000263993">
    <property type="component" value="Unassembled WGS sequence"/>
</dbReference>
<protein>
    <submittedName>
        <fullName evidence="2">Thiolase family protein</fullName>
    </submittedName>
</protein>
<dbReference type="RefSeq" id="WP_115515284.1">
    <property type="nucleotide sequence ID" value="NZ_QRGO01000001.1"/>
</dbReference>
<dbReference type="Gene3D" id="3.40.47.10">
    <property type="match status" value="1"/>
</dbReference>
<dbReference type="InterPro" id="IPR002155">
    <property type="entry name" value="Thiolase"/>
</dbReference>
<dbReference type="PANTHER" id="PTHR42870">
    <property type="entry name" value="ACETYL-COA C-ACETYLTRANSFERASE"/>
    <property type="match status" value="1"/>
</dbReference>
<organism evidence="2 3">
    <name type="scientific">Undibacter mobilis</name>
    <dbReference type="NCBI Taxonomy" id="2292256"/>
    <lineage>
        <taxon>Bacteria</taxon>
        <taxon>Pseudomonadati</taxon>
        <taxon>Pseudomonadota</taxon>
        <taxon>Alphaproteobacteria</taxon>
        <taxon>Hyphomicrobiales</taxon>
        <taxon>Nitrobacteraceae</taxon>
        <taxon>Undibacter</taxon>
    </lineage>
</organism>
<evidence type="ECO:0000313" key="3">
    <source>
        <dbReference type="Proteomes" id="UP000263993"/>
    </source>
</evidence>
<dbReference type="InterPro" id="IPR055140">
    <property type="entry name" value="Thiolase_C_2"/>
</dbReference>
<proteinExistence type="predicted"/>
<dbReference type="PANTHER" id="PTHR42870:SF1">
    <property type="entry name" value="NON-SPECIFIC LIPID-TRANSFER PROTEIN-LIKE 2"/>
    <property type="match status" value="1"/>
</dbReference>
<dbReference type="OrthoDB" id="9790314at2"/>
<gene>
    <name evidence="2" type="ORF">DXH78_00815</name>
</gene>
<sequence>MQASKRRPYDKVVLTAPVTIPYTRYSVESAQWWVGRALKGLVDAAGIKVSDIDGLCVSSFTLGTDTAIAMTQHFGLCVRWLEHIPLGGASAVAALRHAARAVEAGDADVVACVAGDTNHVDSFRRTLEHFSRFSQDAAYPYGAGGANASFALIAQNYMRTYGVTREDLGKIAVSQRANALRNPHALMKAPLTLEQYLGARPISDPIHLFDCVMPCAGAEAFLVMREDTAKSLGLASARLLGTIERHNAFSKDPVQVRGGWAMDIGDLYGMAGVKPDDIDVLETYDDYPFIVMMQFEDLGFCKKGEGAEFVRNHDLTINGDFPQNTSGGQLSVGQAGAGGAYLGMVEALRQVLGTAGPTQVKNARVALASGFGMINYDRGLSSGAAIIAGASS</sequence>
<dbReference type="SUPFAM" id="SSF53901">
    <property type="entry name" value="Thiolase-like"/>
    <property type="match status" value="2"/>
</dbReference>
<dbReference type="EMBL" id="QRGO01000001">
    <property type="protein sequence ID" value="RDV03257.1"/>
    <property type="molecule type" value="Genomic_DNA"/>
</dbReference>
<reference evidence="3" key="1">
    <citation type="submission" date="2018-08" db="EMBL/GenBank/DDBJ databases">
        <authorList>
            <person name="Kim S.-J."/>
            <person name="Jung G.-Y."/>
        </authorList>
    </citation>
    <scope>NUCLEOTIDE SEQUENCE [LARGE SCALE GENOMIC DNA]</scope>
    <source>
        <strain evidence="3">GY_H</strain>
    </source>
</reference>
<dbReference type="Pfam" id="PF22691">
    <property type="entry name" value="Thiolase_C_1"/>
    <property type="match status" value="1"/>
</dbReference>
<dbReference type="GO" id="GO:0003988">
    <property type="term" value="F:acetyl-CoA C-acyltransferase activity"/>
    <property type="evidence" value="ECO:0007669"/>
    <property type="project" value="UniProtKB-ARBA"/>
</dbReference>
<dbReference type="PIRSF" id="PIRSF000429">
    <property type="entry name" value="Ac-CoA_Ac_transf"/>
    <property type="match status" value="1"/>
</dbReference>
<keyword evidence="3" id="KW-1185">Reference proteome</keyword>
<comment type="caution">
    <text evidence="2">The sequence shown here is derived from an EMBL/GenBank/DDBJ whole genome shotgun (WGS) entry which is preliminary data.</text>
</comment>